<accession>A0ACD2ZXC4</accession>
<reference evidence="1 2" key="1">
    <citation type="journal article" date="2019" name="Nat. Ecol. Evol.">
        <title>Megaphylogeny resolves global patterns of mushroom evolution.</title>
        <authorList>
            <person name="Varga T."/>
            <person name="Krizsan K."/>
            <person name="Foldi C."/>
            <person name="Dima B."/>
            <person name="Sanchez-Garcia M."/>
            <person name="Sanchez-Ramirez S."/>
            <person name="Szollosi G.J."/>
            <person name="Szarkandi J.G."/>
            <person name="Papp V."/>
            <person name="Albert L."/>
            <person name="Andreopoulos W."/>
            <person name="Angelini C."/>
            <person name="Antonin V."/>
            <person name="Barry K.W."/>
            <person name="Bougher N.L."/>
            <person name="Buchanan P."/>
            <person name="Buyck B."/>
            <person name="Bense V."/>
            <person name="Catcheside P."/>
            <person name="Chovatia M."/>
            <person name="Cooper J."/>
            <person name="Damon W."/>
            <person name="Desjardin D."/>
            <person name="Finy P."/>
            <person name="Geml J."/>
            <person name="Haridas S."/>
            <person name="Hughes K."/>
            <person name="Justo A."/>
            <person name="Karasinski D."/>
            <person name="Kautmanova I."/>
            <person name="Kiss B."/>
            <person name="Kocsube S."/>
            <person name="Kotiranta H."/>
            <person name="LaButti K.M."/>
            <person name="Lechner B.E."/>
            <person name="Liimatainen K."/>
            <person name="Lipzen A."/>
            <person name="Lukacs Z."/>
            <person name="Mihaltcheva S."/>
            <person name="Morgado L.N."/>
            <person name="Niskanen T."/>
            <person name="Noordeloos M.E."/>
            <person name="Ohm R.A."/>
            <person name="Ortiz-Santana B."/>
            <person name="Ovrebo C."/>
            <person name="Racz N."/>
            <person name="Riley R."/>
            <person name="Savchenko A."/>
            <person name="Shiryaev A."/>
            <person name="Soop K."/>
            <person name="Spirin V."/>
            <person name="Szebenyi C."/>
            <person name="Tomsovsky M."/>
            <person name="Tulloss R.E."/>
            <person name="Uehling J."/>
            <person name="Grigoriev I.V."/>
            <person name="Vagvolgyi C."/>
            <person name="Papp T."/>
            <person name="Martin F.M."/>
            <person name="Miettinen O."/>
            <person name="Hibbett D.S."/>
            <person name="Nagy L.G."/>
        </authorList>
    </citation>
    <scope>NUCLEOTIDE SEQUENCE [LARGE SCALE GENOMIC DNA]</scope>
    <source>
        <strain evidence="1 2">NL-1719</strain>
    </source>
</reference>
<sequence length="200" mass="23053">MYYDKRFQTDIHFPFIAFSHRQISTASTTGWLLAKKPKFNDISQRLLEIDHPTLNKLIQRLSAGEHVQAETDAEKQCYKIIKDLDHINKKVHGSITSKKYMRNEIWSLIAAKGAPSWYITLSPTDVNHPISLYYASTKEEFHPEVQEYKHRIYSVSSNPVASARFFHFMVTLLITHIFGVNTTHPGVYGNTSAYYGTVEQ</sequence>
<name>A0ACD2ZXC4_9AGAR</name>
<dbReference type="EMBL" id="ML209812">
    <property type="protein sequence ID" value="TFK57958.1"/>
    <property type="molecule type" value="Genomic_DNA"/>
</dbReference>
<keyword evidence="2" id="KW-1185">Reference proteome</keyword>
<protein>
    <submittedName>
        <fullName evidence="1">Uncharacterized protein</fullName>
    </submittedName>
</protein>
<proteinExistence type="predicted"/>
<gene>
    <name evidence="1" type="ORF">BDN72DRAFT_729412</name>
</gene>
<feature type="non-terminal residue" evidence="1">
    <location>
        <position position="200"/>
    </location>
</feature>
<evidence type="ECO:0000313" key="2">
    <source>
        <dbReference type="Proteomes" id="UP000308600"/>
    </source>
</evidence>
<evidence type="ECO:0000313" key="1">
    <source>
        <dbReference type="EMBL" id="TFK57958.1"/>
    </source>
</evidence>
<organism evidence="1 2">
    <name type="scientific">Pluteus cervinus</name>
    <dbReference type="NCBI Taxonomy" id="181527"/>
    <lineage>
        <taxon>Eukaryota</taxon>
        <taxon>Fungi</taxon>
        <taxon>Dikarya</taxon>
        <taxon>Basidiomycota</taxon>
        <taxon>Agaricomycotina</taxon>
        <taxon>Agaricomycetes</taxon>
        <taxon>Agaricomycetidae</taxon>
        <taxon>Agaricales</taxon>
        <taxon>Pluteineae</taxon>
        <taxon>Pluteaceae</taxon>
        <taxon>Pluteus</taxon>
    </lineage>
</organism>
<dbReference type="Proteomes" id="UP000308600">
    <property type="component" value="Unassembled WGS sequence"/>
</dbReference>